<feature type="domain" description="F5/8 type C" evidence="2">
    <location>
        <begin position="1"/>
        <end position="139"/>
    </location>
</feature>
<dbReference type="OrthoDB" id="1804544at2"/>
<dbReference type="RefSeq" id="WP_104370659.1">
    <property type="nucleotide sequence ID" value="NZ_BFAV01000018.1"/>
</dbReference>
<protein>
    <recommendedName>
        <fullName evidence="2">F5/8 type C domain-containing protein</fullName>
    </recommendedName>
</protein>
<keyword evidence="1" id="KW-0378">Hydrolase</keyword>
<dbReference type="SUPFAM" id="SSF49785">
    <property type="entry name" value="Galactose-binding domain-like"/>
    <property type="match status" value="1"/>
</dbReference>
<dbReference type="InterPro" id="IPR000421">
    <property type="entry name" value="FA58C"/>
</dbReference>
<dbReference type="EMBL" id="BFAV01000018">
    <property type="protein sequence ID" value="GBF32083.1"/>
    <property type="molecule type" value="Genomic_DNA"/>
</dbReference>
<accession>A0A2L2X919</accession>
<evidence type="ECO:0000313" key="3">
    <source>
        <dbReference type="EMBL" id="GBF32083.1"/>
    </source>
</evidence>
<keyword evidence="1" id="KW-0326">Glycosidase</keyword>
<reference evidence="4" key="1">
    <citation type="submission" date="2018-02" db="EMBL/GenBank/DDBJ databases">
        <title>Genome sequence of Desulfocucumis palustris strain NAW-5.</title>
        <authorList>
            <person name="Watanabe M."/>
            <person name="Kojima H."/>
            <person name="Fukui M."/>
        </authorList>
    </citation>
    <scope>NUCLEOTIDE SEQUENCE [LARGE SCALE GENOMIC DNA]</scope>
    <source>
        <strain evidence="4">NAW-5</strain>
    </source>
</reference>
<keyword evidence="4" id="KW-1185">Reference proteome</keyword>
<name>A0A2L2X919_9FIRM</name>
<dbReference type="Pfam" id="PF22633">
    <property type="entry name" value="F5_F8_type_C_2"/>
    <property type="match status" value="1"/>
</dbReference>
<dbReference type="InterPro" id="IPR025883">
    <property type="entry name" value="Cadherin-like_domain"/>
</dbReference>
<dbReference type="Proteomes" id="UP000239549">
    <property type="component" value="Unassembled WGS sequence"/>
</dbReference>
<dbReference type="AlphaFoldDB" id="A0A2L2X919"/>
<dbReference type="PROSITE" id="PS50022">
    <property type="entry name" value="FA58C_3"/>
    <property type="match status" value="1"/>
</dbReference>
<comment type="caution">
    <text evidence="3">The sequence shown here is derived from an EMBL/GenBank/DDBJ whole genome shotgun (WGS) entry which is preliminary data.</text>
</comment>
<evidence type="ECO:0000313" key="4">
    <source>
        <dbReference type="Proteomes" id="UP000239549"/>
    </source>
</evidence>
<evidence type="ECO:0000256" key="1">
    <source>
        <dbReference type="ARBA" id="ARBA00023295"/>
    </source>
</evidence>
<sequence>MNNVVINKTVNSSSHVSPFAAGKAVDGTLTPLSRWLCDAMPCWLQVDLGKNYYIQRWVVKHMGAVGWQSPSYNMIDYSLQGSLDNANFSSLDSVTSNSLSSTDRVFPFAQARYVRVNVTKGLNINKGVASVVGLEVYGTCAVLSALVIKVGKTTIYPNPQFSPTIFSYTASVANSVTAVTVIPTALDGGAAITVNGQPVISGQAQSVNLNVGQNTITMVVTTDGNDQNTYTITVTRASS</sequence>
<dbReference type="Gene3D" id="2.60.120.260">
    <property type="entry name" value="Galactose-binding domain-like"/>
    <property type="match status" value="1"/>
</dbReference>
<dbReference type="GO" id="GO:0016798">
    <property type="term" value="F:hydrolase activity, acting on glycosyl bonds"/>
    <property type="evidence" value="ECO:0007669"/>
    <property type="project" value="UniProtKB-KW"/>
</dbReference>
<dbReference type="InterPro" id="IPR008979">
    <property type="entry name" value="Galactose-bd-like_sf"/>
</dbReference>
<evidence type="ECO:0000259" key="2">
    <source>
        <dbReference type="PROSITE" id="PS50022"/>
    </source>
</evidence>
<proteinExistence type="predicted"/>
<organism evidence="3 4">
    <name type="scientific">Desulfocucumis palustris</name>
    <dbReference type="NCBI Taxonomy" id="1898651"/>
    <lineage>
        <taxon>Bacteria</taxon>
        <taxon>Bacillati</taxon>
        <taxon>Bacillota</taxon>
        <taxon>Clostridia</taxon>
        <taxon>Eubacteriales</taxon>
        <taxon>Desulfocucumaceae</taxon>
        <taxon>Desulfocucumis</taxon>
    </lineage>
</organism>
<gene>
    <name evidence="3" type="ORF">DCCM_0274</name>
</gene>
<dbReference type="Pfam" id="PF12733">
    <property type="entry name" value="Cadherin-like"/>
    <property type="match status" value="1"/>
</dbReference>